<sequence length="183" mass="20190">MSIISSKFYGSYDPLSFDVWDPYHDFHCGGTTLAPHPVASSHGATPFSNAKVEWKENPEALVVRADLPGLKKDEVKVELEEGNLLCISGERNIEKEERVDNWYHVERSRGSIIKPGTNKVAAGFFRTGMRTLLSGLSYMVMLVVMSFNGGIFLAAVGGHAVGFVFFGNRISKNSEKKPDLPSH</sequence>
<protein>
    <recommendedName>
        <fullName evidence="9">Copper transport protein</fullName>
    </recommendedName>
</protein>
<comment type="similarity">
    <text evidence="1 9">Belongs to the copper transporter (Ctr) (TC 1.A.56) family. SLC31A subfamily.</text>
</comment>
<comment type="subcellular location">
    <subcellularLocation>
        <location evidence="9">Membrane</location>
        <topology evidence="9">Multi-pass membrane protein</topology>
    </subcellularLocation>
</comment>
<evidence type="ECO:0000256" key="1">
    <source>
        <dbReference type="ARBA" id="ARBA00006921"/>
    </source>
</evidence>
<dbReference type="EMBL" id="JAAGAX010000008">
    <property type="protein sequence ID" value="KAF2306224.1"/>
    <property type="molecule type" value="Genomic_DNA"/>
</dbReference>
<dbReference type="InterPro" id="IPR031107">
    <property type="entry name" value="Small_HSP"/>
</dbReference>
<evidence type="ECO:0000256" key="2">
    <source>
        <dbReference type="ARBA" id="ARBA00022692"/>
    </source>
</evidence>
<organism evidence="11 12">
    <name type="scientific">Hevea brasiliensis</name>
    <name type="common">Para rubber tree</name>
    <name type="synonym">Siphonia brasiliensis</name>
    <dbReference type="NCBI Taxonomy" id="3981"/>
    <lineage>
        <taxon>Eukaryota</taxon>
        <taxon>Viridiplantae</taxon>
        <taxon>Streptophyta</taxon>
        <taxon>Embryophyta</taxon>
        <taxon>Tracheophyta</taxon>
        <taxon>Spermatophyta</taxon>
        <taxon>Magnoliopsida</taxon>
        <taxon>eudicotyledons</taxon>
        <taxon>Gunneridae</taxon>
        <taxon>Pentapetalae</taxon>
        <taxon>rosids</taxon>
        <taxon>fabids</taxon>
        <taxon>Malpighiales</taxon>
        <taxon>Euphorbiaceae</taxon>
        <taxon>Crotonoideae</taxon>
        <taxon>Micrandreae</taxon>
        <taxon>Hevea</taxon>
    </lineage>
</organism>
<dbReference type="InterPro" id="IPR007274">
    <property type="entry name" value="Cop_transporter"/>
</dbReference>
<evidence type="ECO:0000259" key="10">
    <source>
        <dbReference type="PROSITE" id="PS01031"/>
    </source>
</evidence>
<keyword evidence="12" id="KW-1185">Reference proteome</keyword>
<keyword evidence="5" id="KW-0346">Stress response</keyword>
<dbReference type="SUPFAM" id="SSF49764">
    <property type="entry name" value="HSP20-like chaperones"/>
    <property type="match status" value="1"/>
</dbReference>
<keyword evidence="6 9" id="KW-0472">Membrane</keyword>
<proteinExistence type="inferred from homology"/>
<accession>A0A6A6LYW4</accession>
<dbReference type="GO" id="GO:0005375">
    <property type="term" value="F:copper ion transmembrane transporter activity"/>
    <property type="evidence" value="ECO:0007669"/>
    <property type="project" value="UniProtKB-UniRule"/>
</dbReference>
<keyword evidence="9" id="KW-0406">Ion transport</keyword>
<name>A0A6A6LYW4_HEVBR</name>
<evidence type="ECO:0000313" key="12">
    <source>
        <dbReference type="Proteomes" id="UP000467840"/>
    </source>
</evidence>
<gene>
    <name evidence="11" type="ORF">GH714_015888</name>
</gene>
<evidence type="ECO:0000256" key="9">
    <source>
        <dbReference type="RuleBase" id="RU367022"/>
    </source>
</evidence>
<dbReference type="InterPro" id="IPR002068">
    <property type="entry name" value="A-crystallin/Hsp20_dom"/>
</dbReference>
<dbReference type="Pfam" id="PF00011">
    <property type="entry name" value="HSP20"/>
    <property type="match status" value="1"/>
</dbReference>
<evidence type="ECO:0000256" key="3">
    <source>
        <dbReference type="ARBA" id="ARBA00022796"/>
    </source>
</evidence>
<keyword evidence="9" id="KW-0813">Transport</keyword>
<keyword evidence="2 9" id="KW-0812">Transmembrane</keyword>
<feature type="domain" description="SHSP" evidence="10">
    <location>
        <begin position="43"/>
        <end position="183"/>
    </location>
</feature>
<comment type="caution">
    <text evidence="11">The sequence shown here is derived from an EMBL/GenBank/DDBJ whole genome shotgun (WGS) entry which is preliminary data.</text>
</comment>
<keyword evidence="3 9" id="KW-0187">Copper transport</keyword>
<dbReference type="PROSITE" id="PS01031">
    <property type="entry name" value="SHSP"/>
    <property type="match status" value="1"/>
</dbReference>
<keyword evidence="4 9" id="KW-1133">Transmembrane helix</keyword>
<evidence type="ECO:0000256" key="8">
    <source>
        <dbReference type="RuleBase" id="RU003616"/>
    </source>
</evidence>
<dbReference type="AlphaFoldDB" id="A0A6A6LYW4"/>
<dbReference type="Proteomes" id="UP000467840">
    <property type="component" value="Chromosome 9"/>
</dbReference>
<evidence type="ECO:0000313" key="11">
    <source>
        <dbReference type="EMBL" id="KAF2306224.1"/>
    </source>
</evidence>
<comment type="similarity">
    <text evidence="7 8">Belongs to the small heat shock protein (HSP20) family.</text>
</comment>
<evidence type="ECO:0000256" key="6">
    <source>
        <dbReference type="ARBA" id="ARBA00023136"/>
    </source>
</evidence>
<dbReference type="Gene3D" id="2.60.40.790">
    <property type="match status" value="1"/>
</dbReference>
<evidence type="ECO:0000256" key="5">
    <source>
        <dbReference type="ARBA" id="ARBA00023016"/>
    </source>
</evidence>
<dbReference type="PANTHER" id="PTHR11527">
    <property type="entry name" value="HEAT-SHOCK PROTEIN 20 FAMILY MEMBER"/>
    <property type="match status" value="1"/>
</dbReference>
<reference evidence="11 12" key="1">
    <citation type="journal article" date="2020" name="Mol. Plant">
        <title>The Chromosome-Based Rubber Tree Genome Provides New Insights into Spurge Genome Evolution and Rubber Biosynthesis.</title>
        <authorList>
            <person name="Liu J."/>
            <person name="Shi C."/>
            <person name="Shi C.C."/>
            <person name="Li W."/>
            <person name="Zhang Q.J."/>
            <person name="Zhang Y."/>
            <person name="Li K."/>
            <person name="Lu H.F."/>
            <person name="Shi C."/>
            <person name="Zhu S.T."/>
            <person name="Xiao Z.Y."/>
            <person name="Nan H."/>
            <person name="Yue Y."/>
            <person name="Zhu X.G."/>
            <person name="Wu Y."/>
            <person name="Hong X.N."/>
            <person name="Fan G.Y."/>
            <person name="Tong Y."/>
            <person name="Zhang D."/>
            <person name="Mao C.L."/>
            <person name="Liu Y.L."/>
            <person name="Hao S.J."/>
            <person name="Liu W.Q."/>
            <person name="Lv M.Q."/>
            <person name="Zhang H.B."/>
            <person name="Liu Y."/>
            <person name="Hu-Tang G.R."/>
            <person name="Wang J.P."/>
            <person name="Wang J.H."/>
            <person name="Sun Y.H."/>
            <person name="Ni S.B."/>
            <person name="Chen W.B."/>
            <person name="Zhang X.C."/>
            <person name="Jiao Y.N."/>
            <person name="Eichler E.E."/>
            <person name="Li G.H."/>
            <person name="Liu X."/>
            <person name="Gao L.Z."/>
        </authorList>
    </citation>
    <scope>NUCLEOTIDE SEQUENCE [LARGE SCALE GENOMIC DNA]</scope>
    <source>
        <strain evidence="12">cv. GT1</strain>
        <tissue evidence="11">Leaf</tissue>
    </source>
</reference>
<dbReference type="GO" id="GO:0016020">
    <property type="term" value="C:membrane"/>
    <property type="evidence" value="ECO:0007669"/>
    <property type="project" value="UniProtKB-SubCell"/>
</dbReference>
<dbReference type="Pfam" id="PF04145">
    <property type="entry name" value="Ctr"/>
    <property type="match status" value="1"/>
</dbReference>
<keyword evidence="9" id="KW-0186">Copper</keyword>
<feature type="transmembrane region" description="Helical" evidence="9">
    <location>
        <begin position="138"/>
        <end position="166"/>
    </location>
</feature>
<evidence type="ECO:0000256" key="7">
    <source>
        <dbReference type="PROSITE-ProRule" id="PRU00285"/>
    </source>
</evidence>
<evidence type="ECO:0000256" key="4">
    <source>
        <dbReference type="ARBA" id="ARBA00022989"/>
    </source>
</evidence>
<dbReference type="InterPro" id="IPR008978">
    <property type="entry name" value="HSP20-like_chaperone"/>
</dbReference>